<evidence type="ECO:0000256" key="2">
    <source>
        <dbReference type="ARBA" id="ARBA00022448"/>
    </source>
</evidence>
<feature type="chain" id="PRO_5046875656" evidence="3">
    <location>
        <begin position="26"/>
        <end position="454"/>
    </location>
</feature>
<keyword evidence="2" id="KW-0813">Transport</keyword>
<name>A0ABX0SIG7_9ACTN</name>
<sequence>MSRNLVRTIAVAGATALTLSMVACSSDGGDAGDASSSIDCSAFSSYGDLSGTEVSVYTAIVSPEADPYIESFKAFESCTGATIVYEGDKAFSEQISVRVQGGNAPDIAFVPQPGMLQTLVATGEAVAAPAETESNVDEYFSEDWKAYGTVDGTFYAAPLGASVKSLVWYSPQAFADNGYEVPTTWDELMTLTEQIAADHNDGLTKPWCAGFGDGASTGWVGTDWIEDVLLRTAGGETYDQWTSHEIPFNDPAVVDAFDTTGAILKNDDYVNGGLGDHKTISSTAFVDAGLPILDGTCYLHRQASFYANSWPEGTTVGPDGDVWAFYLPATDPDQAKPVVGGGDFALAFSDRPEVQAFQTYLASADWANERAKATTAGGAVSANKGLDTDLLTNEVDKLSVEMLTDDKTVFRFDGSDLMPSAVGAGTFWTAMVDWTTEDKSSEEVTTQVESTWPA</sequence>
<comment type="similarity">
    <text evidence="1">Belongs to the bacterial solute-binding protein 1 family.</text>
</comment>
<dbReference type="InterPro" id="IPR050490">
    <property type="entry name" value="Bact_solute-bd_prot1"/>
</dbReference>
<organism evidence="4 5">
    <name type="scientific">Brooklawnia cerclae</name>
    <dbReference type="NCBI Taxonomy" id="349934"/>
    <lineage>
        <taxon>Bacteria</taxon>
        <taxon>Bacillati</taxon>
        <taxon>Actinomycetota</taxon>
        <taxon>Actinomycetes</taxon>
        <taxon>Propionibacteriales</taxon>
        <taxon>Propionibacteriaceae</taxon>
        <taxon>Brooklawnia</taxon>
    </lineage>
</organism>
<dbReference type="PANTHER" id="PTHR43649">
    <property type="entry name" value="ARABINOSE-BINDING PROTEIN-RELATED"/>
    <property type="match status" value="1"/>
</dbReference>
<dbReference type="SUPFAM" id="SSF53850">
    <property type="entry name" value="Periplasmic binding protein-like II"/>
    <property type="match status" value="1"/>
</dbReference>
<protein>
    <submittedName>
        <fullName evidence="4">Alpha-glucoside transport system substrate-binding protein</fullName>
    </submittedName>
</protein>
<comment type="caution">
    <text evidence="4">The sequence shown here is derived from an EMBL/GenBank/DDBJ whole genome shotgun (WGS) entry which is preliminary data.</text>
</comment>
<dbReference type="Proteomes" id="UP000749311">
    <property type="component" value="Unassembled WGS sequence"/>
</dbReference>
<dbReference type="PROSITE" id="PS51257">
    <property type="entry name" value="PROKAR_LIPOPROTEIN"/>
    <property type="match status" value="1"/>
</dbReference>
<proteinExistence type="inferred from homology"/>
<evidence type="ECO:0000256" key="3">
    <source>
        <dbReference type="SAM" id="SignalP"/>
    </source>
</evidence>
<evidence type="ECO:0000256" key="1">
    <source>
        <dbReference type="ARBA" id="ARBA00008520"/>
    </source>
</evidence>
<dbReference type="PANTHER" id="PTHR43649:SF29">
    <property type="entry name" value="OSMOPROTECTIVE COMPOUNDS-BINDING PROTEIN GGTB"/>
    <property type="match status" value="1"/>
</dbReference>
<evidence type="ECO:0000313" key="5">
    <source>
        <dbReference type="Proteomes" id="UP000749311"/>
    </source>
</evidence>
<reference evidence="4 5" key="1">
    <citation type="submission" date="2020-02" db="EMBL/GenBank/DDBJ databases">
        <title>Sequencing the genomes of 1000 actinobacteria strains.</title>
        <authorList>
            <person name="Klenk H.-P."/>
        </authorList>
    </citation>
    <scope>NUCLEOTIDE SEQUENCE [LARGE SCALE GENOMIC DNA]</scope>
    <source>
        <strain evidence="4 5">DSM 19609</strain>
    </source>
</reference>
<dbReference type="EMBL" id="JAAMOZ010000002">
    <property type="protein sequence ID" value="NIH58190.1"/>
    <property type="molecule type" value="Genomic_DNA"/>
</dbReference>
<gene>
    <name evidence="4" type="ORF">FB473_002882</name>
</gene>
<dbReference type="Gene3D" id="3.40.190.10">
    <property type="entry name" value="Periplasmic binding protein-like II"/>
    <property type="match status" value="2"/>
</dbReference>
<feature type="signal peptide" evidence="3">
    <location>
        <begin position="1"/>
        <end position="25"/>
    </location>
</feature>
<keyword evidence="5" id="KW-1185">Reference proteome</keyword>
<evidence type="ECO:0000313" key="4">
    <source>
        <dbReference type="EMBL" id="NIH58190.1"/>
    </source>
</evidence>
<accession>A0ABX0SIG7</accession>
<keyword evidence="3" id="KW-0732">Signal</keyword>
<dbReference type="RefSeq" id="WP_167170067.1">
    <property type="nucleotide sequence ID" value="NZ_BAAAOO010000009.1"/>
</dbReference>